<dbReference type="AlphaFoldDB" id="A0A834J9F3"/>
<comment type="caution">
    <text evidence="1">The sequence shown here is derived from an EMBL/GenBank/DDBJ whole genome shotgun (WGS) entry which is preliminary data.</text>
</comment>
<sequence length="103" mass="10449">MCTIIFYGGTRTTGRRSSREDPPRAAAVAAPAAVAAVAAAVASTTPWSSSNTVLPCGSGVDGTDGDGDAARPFYYCDPGFGTQPEAGSQPQLAVKLILSHVPH</sequence>
<proteinExistence type="predicted"/>
<evidence type="ECO:0000313" key="1">
    <source>
        <dbReference type="EMBL" id="KAF7382859.1"/>
    </source>
</evidence>
<evidence type="ECO:0000313" key="2">
    <source>
        <dbReference type="Proteomes" id="UP000614350"/>
    </source>
</evidence>
<gene>
    <name evidence="1" type="ORF">HZH66_013261</name>
</gene>
<name>A0A834J9F3_VESVU</name>
<reference evidence="1" key="1">
    <citation type="journal article" date="2020" name="G3 (Bethesda)">
        <title>High-Quality Assemblies for Three Invasive Social Wasps from the &lt;i&gt;Vespula&lt;/i&gt; Genus.</title>
        <authorList>
            <person name="Harrop T.W.R."/>
            <person name="Guhlin J."/>
            <person name="McLaughlin G.M."/>
            <person name="Permina E."/>
            <person name="Stockwell P."/>
            <person name="Gilligan J."/>
            <person name="Le Lec M.F."/>
            <person name="Gruber M.A.M."/>
            <person name="Quinn O."/>
            <person name="Lovegrove M."/>
            <person name="Duncan E.J."/>
            <person name="Remnant E.J."/>
            <person name="Van Eeckhoven J."/>
            <person name="Graham B."/>
            <person name="Knapp R.A."/>
            <person name="Langford K.W."/>
            <person name="Kronenberg Z."/>
            <person name="Press M.O."/>
            <person name="Eacker S.M."/>
            <person name="Wilson-Rankin E.E."/>
            <person name="Purcell J."/>
            <person name="Lester P.J."/>
            <person name="Dearden P.K."/>
        </authorList>
    </citation>
    <scope>NUCLEOTIDE SEQUENCE</scope>
    <source>
        <strain evidence="1">Marl-1</strain>
    </source>
</reference>
<accession>A0A834J9F3</accession>
<protein>
    <submittedName>
        <fullName evidence="1">Uncharacterized protein</fullName>
    </submittedName>
</protein>
<organism evidence="1 2">
    <name type="scientific">Vespula vulgaris</name>
    <name type="common">Yellow jacket</name>
    <name type="synonym">Wasp</name>
    <dbReference type="NCBI Taxonomy" id="7454"/>
    <lineage>
        <taxon>Eukaryota</taxon>
        <taxon>Metazoa</taxon>
        <taxon>Ecdysozoa</taxon>
        <taxon>Arthropoda</taxon>
        <taxon>Hexapoda</taxon>
        <taxon>Insecta</taxon>
        <taxon>Pterygota</taxon>
        <taxon>Neoptera</taxon>
        <taxon>Endopterygota</taxon>
        <taxon>Hymenoptera</taxon>
        <taxon>Apocrita</taxon>
        <taxon>Aculeata</taxon>
        <taxon>Vespoidea</taxon>
        <taxon>Vespidae</taxon>
        <taxon>Vespinae</taxon>
        <taxon>Vespula</taxon>
    </lineage>
</organism>
<dbReference type="Proteomes" id="UP000614350">
    <property type="component" value="Unassembled WGS sequence"/>
</dbReference>
<keyword evidence="2" id="KW-1185">Reference proteome</keyword>
<dbReference type="EMBL" id="JACSEA010000018">
    <property type="protein sequence ID" value="KAF7382859.1"/>
    <property type="molecule type" value="Genomic_DNA"/>
</dbReference>